<sequence>MDFVSFMPCCDQFELGMWFHRINSVLKEEVAMGIRLTGLCPDHTGALDSNHRDRGQGGIEHVQVHSTVISPAVAGGWVWLMFLAGASSKDWYLDRLPSYKHNTWWVWLFLFIDELNSSNEDLFALIHIPGYGLIIDVISFFTPETSLSSGIKKESFNSICRFWLYIPTSDCNSENHDSDPPYPQLPSYTYA</sequence>
<accession>A0A3N4M419</accession>
<organism evidence="2 3">
    <name type="scientific">Terfezia boudieri ATCC MYA-4762</name>
    <dbReference type="NCBI Taxonomy" id="1051890"/>
    <lineage>
        <taxon>Eukaryota</taxon>
        <taxon>Fungi</taxon>
        <taxon>Dikarya</taxon>
        <taxon>Ascomycota</taxon>
        <taxon>Pezizomycotina</taxon>
        <taxon>Pezizomycetes</taxon>
        <taxon>Pezizales</taxon>
        <taxon>Pezizaceae</taxon>
        <taxon>Terfezia</taxon>
    </lineage>
</organism>
<protein>
    <submittedName>
        <fullName evidence="2">Uncharacterized protein</fullName>
    </submittedName>
</protein>
<proteinExistence type="predicted"/>
<evidence type="ECO:0000313" key="3">
    <source>
        <dbReference type="Proteomes" id="UP000267821"/>
    </source>
</evidence>
<evidence type="ECO:0000256" key="1">
    <source>
        <dbReference type="SAM" id="MobiDB-lite"/>
    </source>
</evidence>
<evidence type="ECO:0000313" key="2">
    <source>
        <dbReference type="EMBL" id="RPB29893.1"/>
    </source>
</evidence>
<gene>
    <name evidence="2" type="ORF">L211DRAFT_844798</name>
</gene>
<keyword evidence="3" id="KW-1185">Reference proteome</keyword>
<feature type="region of interest" description="Disordered" evidence="1">
    <location>
        <begin position="172"/>
        <end position="191"/>
    </location>
</feature>
<dbReference type="Proteomes" id="UP000267821">
    <property type="component" value="Unassembled WGS sequence"/>
</dbReference>
<reference evidence="2 3" key="1">
    <citation type="journal article" date="2018" name="Nat. Ecol. Evol.">
        <title>Pezizomycetes genomes reveal the molecular basis of ectomycorrhizal truffle lifestyle.</title>
        <authorList>
            <person name="Murat C."/>
            <person name="Payen T."/>
            <person name="Noel B."/>
            <person name="Kuo A."/>
            <person name="Morin E."/>
            <person name="Chen J."/>
            <person name="Kohler A."/>
            <person name="Krizsan K."/>
            <person name="Balestrini R."/>
            <person name="Da Silva C."/>
            <person name="Montanini B."/>
            <person name="Hainaut M."/>
            <person name="Levati E."/>
            <person name="Barry K.W."/>
            <person name="Belfiori B."/>
            <person name="Cichocki N."/>
            <person name="Clum A."/>
            <person name="Dockter R.B."/>
            <person name="Fauchery L."/>
            <person name="Guy J."/>
            <person name="Iotti M."/>
            <person name="Le Tacon F."/>
            <person name="Lindquist E.A."/>
            <person name="Lipzen A."/>
            <person name="Malagnac F."/>
            <person name="Mello A."/>
            <person name="Molinier V."/>
            <person name="Miyauchi S."/>
            <person name="Poulain J."/>
            <person name="Riccioni C."/>
            <person name="Rubini A."/>
            <person name="Sitrit Y."/>
            <person name="Splivallo R."/>
            <person name="Traeger S."/>
            <person name="Wang M."/>
            <person name="Zifcakova L."/>
            <person name="Wipf D."/>
            <person name="Zambonelli A."/>
            <person name="Paolocci F."/>
            <person name="Nowrousian M."/>
            <person name="Ottonello S."/>
            <person name="Baldrian P."/>
            <person name="Spatafora J.W."/>
            <person name="Henrissat B."/>
            <person name="Nagy L.G."/>
            <person name="Aury J.M."/>
            <person name="Wincker P."/>
            <person name="Grigoriev I.V."/>
            <person name="Bonfante P."/>
            <person name="Martin F.M."/>
        </authorList>
    </citation>
    <scope>NUCLEOTIDE SEQUENCE [LARGE SCALE GENOMIC DNA]</scope>
    <source>
        <strain evidence="2 3">ATCC MYA-4762</strain>
    </source>
</reference>
<dbReference type="InParanoid" id="A0A3N4M419"/>
<name>A0A3N4M419_9PEZI</name>
<dbReference type="AlphaFoldDB" id="A0A3N4M419"/>
<dbReference type="EMBL" id="ML121527">
    <property type="protein sequence ID" value="RPB29893.1"/>
    <property type="molecule type" value="Genomic_DNA"/>
</dbReference>